<dbReference type="Pfam" id="PF13242">
    <property type="entry name" value="Hydrolase_like"/>
    <property type="match status" value="1"/>
</dbReference>
<accession>A0AAD3TYD5</accession>
<dbReference type="Pfam" id="PF13344">
    <property type="entry name" value="Hydrolase_6"/>
    <property type="match status" value="1"/>
</dbReference>
<protein>
    <recommendedName>
        <fullName evidence="3">HAD-superfamily hydrolase</fullName>
    </recommendedName>
</protein>
<name>A0AAD3TYD5_9TREE</name>
<dbReference type="InterPro" id="IPR023214">
    <property type="entry name" value="HAD_sf"/>
</dbReference>
<evidence type="ECO:0000313" key="2">
    <source>
        <dbReference type="Proteomes" id="UP001222932"/>
    </source>
</evidence>
<gene>
    <name evidence="1" type="ORF">CspeluHIS016_0701710</name>
</gene>
<proteinExistence type="predicted"/>
<organism evidence="1 2">
    <name type="scientific">Cutaneotrichosporon spelunceum</name>
    <dbReference type="NCBI Taxonomy" id="1672016"/>
    <lineage>
        <taxon>Eukaryota</taxon>
        <taxon>Fungi</taxon>
        <taxon>Dikarya</taxon>
        <taxon>Basidiomycota</taxon>
        <taxon>Agaricomycotina</taxon>
        <taxon>Tremellomycetes</taxon>
        <taxon>Trichosporonales</taxon>
        <taxon>Trichosporonaceae</taxon>
        <taxon>Cutaneotrichosporon</taxon>
    </lineage>
</organism>
<dbReference type="InterPro" id="IPR006357">
    <property type="entry name" value="HAD-SF_hydro_IIA"/>
</dbReference>
<comment type="caution">
    <text evidence="1">The sequence shown here is derived from an EMBL/GenBank/DDBJ whole genome shotgun (WGS) entry which is preliminary data.</text>
</comment>
<dbReference type="Proteomes" id="UP001222932">
    <property type="component" value="Unassembled WGS sequence"/>
</dbReference>
<dbReference type="SUPFAM" id="SSF56784">
    <property type="entry name" value="HAD-like"/>
    <property type="match status" value="1"/>
</dbReference>
<reference evidence="1" key="1">
    <citation type="journal article" date="2023" name="BMC Genomics">
        <title>Chromosome-level genome assemblies of Cutaneotrichosporon spp. (Trichosporonales, Basidiomycota) reveal imbalanced evolution between nucleotide sequences and chromosome synteny.</title>
        <authorList>
            <person name="Kobayashi Y."/>
            <person name="Kayamori A."/>
            <person name="Aoki K."/>
            <person name="Shiwa Y."/>
            <person name="Matsutani M."/>
            <person name="Fujita N."/>
            <person name="Sugita T."/>
            <person name="Iwasaki W."/>
            <person name="Tanaka N."/>
            <person name="Takashima M."/>
        </authorList>
    </citation>
    <scope>NUCLEOTIDE SEQUENCE</scope>
    <source>
        <strain evidence="1">HIS016</strain>
    </source>
</reference>
<evidence type="ECO:0000313" key="1">
    <source>
        <dbReference type="EMBL" id="GMK59156.1"/>
    </source>
</evidence>
<dbReference type="PANTHER" id="PTHR19288">
    <property type="entry name" value="4-NITROPHENYLPHOSPHATASE-RELATED"/>
    <property type="match status" value="1"/>
</dbReference>
<dbReference type="Gene3D" id="3.40.50.1000">
    <property type="entry name" value="HAD superfamily/HAD-like"/>
    <property type="match status" value="2"/>
</dbReference>
<sequence>MLFAARPLRSLPRLVGRRALSTNNYAPFPDKLAFAFDIDGVLKQGKFILPQAKRVMKMLTGEDGQLPRPVPFLLITNGGGVVDSERVKLLSRDLGVELNENQLVQSHTPLKPAMADYADKVVLCIGGPKDAARKIAESYGLRKAVLPHDILHWNRSIWDRYKFGPADEEIVRHDVNFTTTPVSAIFVLHDSWDWGRDLTIINELMQSEGGLLGTIGKPHRVTFEFAESMLRRRVKELRGADQDLNVYMIGDNPLSDIWGANNFGWDSILLRTGVYQGGEPSHIPTAICDDVELAVDWAFKNERLRMAKEE</sequence>
<evidence type="ECO:0008006" key="3">
    <source>
        <dbReference type="Google" id="ProtNLM"/>
    </source>
</evidence>
<dbReference type="AlphaFoldDB" id="A0AAD3TYD5"/>
<dbReference type="GO" id="GO:0016791">
    <property type="term" value="F:phosphatase activity"/>
    <property type="evidence" value="ECO:0007669"/>
    <property type="project" value="TreeGrafter"/>
</dbReference>
<dbReference type="InterPro" id="IPR036412">
    <property type="entry name" value="HAD-like_sf"/>
</dbReference>
<keyword evidence="2" id="KW-1185">Reference proteome</keyword>
<dbReference type="PANTHER" id="PTHR19288:SF93">
    <property type="entry name" value="FI11325P-RELATED"/>
    <property type="match status" value="1"/>
</dbReference>
<dbReference type="EMBL" id="BTCM01000007">
    <property type="protein sequence ID" value="GMK59156.1"/>
    <property type="molecule type" value="Genomic_DNA"/>
</dbReference>
<reference evidence="1" key="2">
    <citation type="submission" date="2023-06" db="EMBL/GenBank/DDBJ databases">
        <authorList>
            <person name="Kobayashi Y."/>
            <person name="Kayamori A."/>
            <person name="Aoki K."/>
            <person name="Shiwa Y."/>
            <person name="Fujita N."/>
            <person name="Sugita T."/>
            <person name="Iwasaki W."/>
            <person name="Tanaka N."/>
            <person name="Takashima M."/>
        </authorList>
    </citation>
    <scope>NUCLEOTIDE SEQUENCE</scope>
    <source>
        <strain evidence="1">HIS016</strain>
    </source>
</reference>
<dbReference type="GO" id="GO:0005737">
    <property type="term" value="C:cytoplasm"/>
    <property type="evidence" value="ECO:0007669"/>
    <property type="project" value="TreeGrafter"/>
</dbReference>